<feature type="region of interest" description="Disordered" evidence="5">
    <location>
        <begin position="746"/>
        <end position="773"/>
    </location>
</feature>
<evidence type="ECO:0000313" key="7">
    <source>
        <dbReference type="Proteomes" id="UP001216638"/>
    </source>
</evidence>
<keyword evidence="4" id="KW-0472">Membrane</keyword>
<proteinExistence type="predicted"/>
<comment type="subcellular location">
    <subcellularLocation>
        <location evidence="1">Membrane</location>
        <topology evidence="1">Multi-pass membrane protein</topology>
    </subcellularLocation>
</comment>
<feature type="compositionally biased region" description="Low complexity" evidence="5">
    <location>
        <begin position="656"/>
        <end position="681"/>
    </location>
</feature>
<dbReference type="EMBL" id="CP119955">
    <property type="protein sequence ID" value="WFC96920.1"/>
    <property type="molecule type" value="Genomic_DNA"/>
</dbReference>
<dbReference type="PANTHER" id="PTHR12665">
    <property type="entry name" value="ORMDL PROTEINS"/>
    <property type="match status" value="1"/>
</dbReference>
<organism evidence="6 7">
    <name type="scientific">Malassezia brasiliensis</name>
    <dbReference type="NCBI Taxonomy" id="1821822"/>
    <lineage>
        <taxon>Eukaryota</taxon>
        <taxon>Fungi</taxon>
        <taxon>Dikarya</taxon>
        <taxon>Basidiomycota</taxon>
        <taxon>Ustilaginomycotina</taxon>
        <taxon>Malasseziomycetes</taxon>
        <taxon>Malasseziales</taxon>
        <taxon>Malasseziaceae</taxon>
        <taxon>Malassezia</taxon>
    </lineage>
</organism>
<evidence type="ECO:0000256" key="2">
    <source>
        <dbReference type="ARBA" id="ARBA00022692"/>
    </source>
</evidence>
<feature type="compositionally biased region" description="Basic residues" evidence="5">
    <location>
        <begin position="644"/>
        <end position="653"/>
    </location>
</feature>
<protein>
    <submittedName>
        <fullName evidence="6">Uncharacterized protein</fullName>
    </submittedName>
</protein>
<accession>A0AAF0DV49</accession>
<evidence type="ECO:0000256" key="3">
    <source>
        <dbReference type="ARBA" id="ARBA00022989"/>
    </source>
</evidence>
<dbReference type="AlphaFoldDB" id="A0AAF0DV49"/>
<feature type="region of interest" description="Disordered" evidence="5">
    <location>
        <begin position="353"/>
        <end position="425"/>
    </location>
</feature>
<keyword evidence="7" id="KW-1185">Reference proteome</keyword>
<reference evidence="6" key="1">
    <citation type="submission" date="2023-03" db="EMBL/GenBank/DDBJ databases">
        <title>Mating type loci evolution in Malassezia.</title>
        <authorList>
            <person name="Coelho M.A."/>
        </authorList>
    </citation>
    <scope>NUCLEOTIDE SEQUENCE</scope>
    <source>
        <strain evidence="6">CBS 14135</strain>
    </source>
</reference>
<feature type="region of interest" description="Disordered" evidence="5">
    <location>
        <begin position="447"/>
        <end position="494"/>
    </location>
</feature>
<feature type="region of interest" description="Disordered" evidence="5">
    <location>
        <begin position="599"/>
        <end position="625"/>
    </location>
</feature>
<feature type="compositionally biased region" description="Polar residues" evidence="5">
    <location>
        <begin position="14"/>
        <end position="24"/>
    </location>
</feature>
<dbReference type="Pfam" id="PF04061">
    <property type="entry name" value="ORMDL"/>
    <property type="match status" value="1"/>
</dbReference>
<feature type="region of interest" description="Disordered" evidence="5">
    <location>
        <begin position="1"/>
        <end position="51"/>
    </location>
</feature>
<feature type="compositionally biased region" description="Low complexity" evidence="5">
    <location>
        <begin position="602"/>
        <end position="615"/>
    </location>
</feature>
<evidence type="ECO:0000256" key="1">
    <source>
        <dbReference type="ARBA" id="ARBA00004141"/>
    </source>
</evidence>
<feature type="compositionally biased region" description="Acidic residues" evidence="5">
    <location>
        <begin position="389"/>
        <end position="412"/>
    </location>
</feature>
<gene>
    <name evidence="6" type="ORF">MBRA1_003586</name>
</gene>
<feature type="compositionally biased region" description="Pro residues" evidence="5">
    <location>
        <begin position="359"/>
        <end position="369"/>
    </location>
</feature>
<evidence type="ECO:0000256" key="4">
    <source>
        <dbReference type="ARBA" id="ARBA00023136"/>
    </source>
</evidence>
<feature type="compositionally biased region" description="Polar residues" evidence="5">
    <location>
        <begin position="218"/>
        <end position="241"/>
    </location>
</feature>
<evidence type="ECO:0000256" key="5">
    <source>
        <dbReference type="SAM" id="MobiDB-lite"/>
    </source>
</evidence>
<keyword evidence="2" id="KW-0812">Transmembrane</keyword>
<evidence type="ECO:0000313" key="6">
    <source>
        <dbReference type="EMBL" id="WFC96920.1"/>
    </source>
</evidence>
<feature type="region of interest" description="Disordered" evidence="5">
    <location>
        <begin position="643"/>
        <end position="688"/>
    </location>
</feature>
<dbReference type="InterPro" id="IPR007203">
    <property type="entry name" value="ORMDL"/>
</dbReference>
<feature type="region of interest" description="Disordered" evidence="5">
    <location>
        <begin position="289"/>
        <end position="308"/>
    </location>
</feature>
<name>A0AAF0DV49_9BASI</name>
<feature type="region of interest" description="Disordered" evidence="5">
    <location>
        <begin position="217"/>
        <end position="269"/>
    </location>
</feature>
<dbReference type="GO" id="GO:0005789">
    <property type="term" value="C:endoplasmic reticulum membrane"/>
    <property type="evidence" value="ECO:0007669"/>
    <property type="project" value="InterPro"/>
</dbReference>
<keyword evidence="3" id="KW-1133">Transmembrane helix</keyword>
<feature type="region of interest" description="Disordered" evidence="5">
    <location>
        <begin position="558"/>
        <end position="582"/>
    </location>
</feature>
<sequence length="791" mass="86057">MLNVPTVVEPTPAGQESHTGIRTPSSDRHSESAMPTSPSGKRGHHRRRSSSFVVVKHVRDTPEQLVDQNIAPNANAEWVNMKGAWVIHVVLIVIAKLLVNELPGISNSVKWTMVNVGYMVGTPFDQDSGAYDNLTLWEQIDQGYQYTPAKKYLTSLPIGLFLLSTHYSHYDPWLFWLNLSALLIVLFPKLPIAMHHAGAALTAPDVAMRHDTVDASETPVQLATSGAPASSILQNPLQRRSSLVPPASPAASTSGAPSPGPTERRRWRDLVSPAALPLRLLPMPWMRSRRHMSRRRSTGANSDADFTPMDPEELAALNAIINTRRSMETARALAEIPTSNASTSKDLLRTYSLPTSMSTPPPPPIPPSPSVRSALGTTRRIRFAPFPEPIEEDYGAATSDDEFALDDDEDDGELTHASKPRRRLSTGAQGLRLALERRRLALDDDERGRPLRPWRRSWQRSASESESPPPRTQEERMRRRGMIRATRPGGTGMVTLLDGERIKARMVGDPHHERLVDQNIQDQLWGFAALERARLVAETNEPADAGEAHDGVAATAPAPPVEAADSASAPPAARPAAVPPSASVPALGEPIAADAVPDICVTSPTSPASPASSTARRSHSVTADEIQRRHESEVIALGNAALAHVHRERKHDKARGSTARSRPSSAASRAASADAAVRASSPLQTLPRRPDAVGYRVVPLPQLGRRPERPHEGRVWAAWEMGDSDDEDDEDAGVSVSYPLRATARAAGQEVVHTSHRPHSVSPKRTSAYDDEFWPAPSATRRIVSPRGTAR</sequence>
<dbReference type="Proteomes" id="UP001216638">
    <property type="component" value="Chromosome 5"/>
</dbReference>